<dbReference type="EMBL" id="MCGO01000051">
    <property type="protein sequence ID" value="ORY37183.1"/>
    <property type="molecule type" value="Genomic_DNA"/>
</dbReference>
<evidence type="ECO:0000256" key="3">
    <source>
        <dbReference type="ARBA" id="ARBA00022833"/>
    </source>
</evidence>
<keyword evidence="1" id="KW-0479">Metal-binding</keyword>
<dbReference type="AlphaFoldDB" id="A0A1Y2BR22"/>
<sequence length="478" mass="52334">MRSPSSTPKRSAGRPRKKPISSATLRLGHPDAARPIPIECVSTRSSRTPSNWPNLEIYSIRKHFHRSIITYLEQLPLPDPMNSPQDMDDDSDTLCAVCNIGVSTDSNQILFCEGTRLTCYGIPHVPESKWFEPRCVLCPGKSGALKKSTDGEWVHVLCAIWIPEVLITNRVLMDGIDVRGIPKARISLRCFVCGNAGRDSSEAKMACIQCCFDNCFSSYHVSCAVAVGLYMDSFLEVVPSNVEREAAVGDGLRSCCDIHSSGFMAKKVFGEIARGHYKVDAIERRIRDFRSGNPIINTPWVTKQVLPPSLIKRKSAGSVRPQMSPSAISTVPISHLNPISPPDSCSGSLAKFAPSISSDLSAANRSPKRQHTESLNAGTSAHSTPTKRNALLCFSTSSTVTEASQQISECFVISDSTVNHISSCIANEVKDPLDTAIRCVRYWSLKRAEKGWCIGGLIGRRVEVIVDDDSEKRVAQIL</sequence>
<comment type="caution">
    <text evidence="6">The sequence shown here is derived from an EMBL/GenBank/DDBJ whole genome shotgun (WGS) entry which is preliminary data.</text>
</comment>
<evidence type="ECO:0000313" key="7">
    <source>
        <dbReference type="Proteomes" id="UP000193642"/>
    </source>
</evidence>
<organism evidence="6 7">
    <name type="scientific">Rhizoclosmatium globosum</name>
    <dbReference type="NCBI Taxonomy" id="329046"/>
    <lineage>
        <taxon>Eukaryota</taxon>
        <taxon>Fungi</taxon>
        <taxon>Fungi incertae sedis</taxon>
        <taxon>Chytridiomycota</taxon>
        <taxon>Chytridiomycota incertae sedis</taxon>
        <taxon>Chytridiomycetes</taxon>
        <taxon>Chytridiales</taxon>
        <taxon>Chytriomycetaceae</taxon>
        <taxon>Rhizoclosmatium</taxon>
    </lineage>
</organism>
<keyword evidence="3" id="KW-0862">Zinc</keyword>
<feature type="compositionally biased region" description="Polar residues" evidence="4">
    <location>
        <begin position="373"/>
        <end position="384"/>
    </location>
</feature>
<evidence type="ECO:0000313" key="6">
    <source>
        <dbReference type="EMBL" id="ORY37183.1"/>
    </source>
</evidence>
<dbReference type="InterPro" id="IPR050701">
    <property type="entry name" value="Histone_Mod_Regulator"/>
</dbReference>
<dbReference type="InterPro" id="IPR013083">
    <property type="entry name" value="Znf_RING/FYVE/PHD"/>
</dbReference>
<dbReference type="STRING" id="329046.A0A1Y2BR22"/>
<name>A0A1Y2BR22_9FUNG</name>
<feature type="region of interest" description="Disordered" evidence="4">
    <location>
        <begin position="1"/>
        <end position="28"/>
    </location>
</feature>
<dbReference type="PROSITE" id="PS51805">
    <property type="entry name" value="EPHD"/>
    <property type="match status" value="1"/>
</dbReference>
<keyword evidence="2" id="KW-0863">Zinc-finger</keyword>
<dbReference type="Pfam" id="PF13832">
    <property type="entry name" value="zf-HC5HC2H_2"/>
    <property type="match status" value="1"/>
</dbReference>
<feature type="domain" description="PHD-type" evidence="5">
    <location>
        <begin position="132"/>
        <end position="260"/>
    </location>
</feature>
<dbReference type="InterPro" id="IPR034732">
    <property type="entry name" value="EPHD"/>
</dbReference>
<reference evidence="6 7" key="1">
    <citation type="submission" date="2016-07" db="EMBL/GenBank/DDBJ databases">
        <title>Pervasive Adenine N6-methylation of Active Genes in Fungi.</title>
        <authorList>
            <consortium name="DOE Joint Genome Institute"/>
            <person name="Mondo S.J."/>
            <person name="Dannebaum R.O."/>
            <person name="Kuo R.C."/>
            <person name="Labutti K."/>
            <person name="Haridas S."/>
            <person name="Kuo A."/>
            <person name="Salamov A."/>
            <person name="Ahrendt S.R."/>
            <person name="Lipzen A."/>
            <person name="Sullivan W."/>
            <person name="Andreopoulos W.B."/>
            <person name="Clum A."/>
            <person name="Lindquist E."/>
            <person name="Daum C."/>
            <person name="Ramamoorthy G.K."/>
            <person name="Gryganskyi A."/>
            <person name="Culley D."/>
            <person name="Magnuson J.K."/>
            <person name="James T.Y."/>
            <person name="O'Malley M.A."/>
            <person name="Stajich J.E."/>
            <person name="Spatafora J.W."/>
            <person name="Visel A."/>
            <person name="Grigoriev I.V."/>
        </authorList>
    </citation>
    <scope>NUCLEOTIDE SEQUENCE [LARGE SCALE GENOMIC DNA]</scope>
    <source>
        <strain evidence="6 7">JEL800</strain>
    </source>
</reference>
<keyword evidence="7" id="KW-1185">Reference proteome</keyword>
<dbReference type="PANTHER" id="PTHR13793">
    <property type="entry name" value="PHD FINGER PROTEINS"/>
    <property type="match status" value="1"/>
</dbReference>
<gene>
    <name evidence="6" type="ORF">BCR33DRAFT_721550</name>
</gene>
<dbReference type="Gene3D" id="3.30.40.10">
    <property type="entry name" value="Zinc/RING finger domain, C3HC4 (zinc finger)"/>
    <property type="match status" value="2"/>
</dbReference>
<dbReference type="GO" id="GO:0006357">
    <property type="term" value="P:regulation of transcription by RNA polymerase II"/>
    <property type="evidence" value="ECO:0007669"/>
    <property type="project" value="TreeGrafter"/>
</dbReference>
<dbReference type="InterPro" id="IPR011011">
    <property type="entry name" value="Znf_FYVE_PHD"/>
</dbReference>
<dbReference type="Proteomes" id="UP000193642">
    <property type="component" value="Unassembled WGS sequence"/>
</dbReference>
<accession>A0A1Y2BR22</accession>
<protein>
    <recommendedName>
        <fullName evidence="5">PHD-type domain-containing protein</fullName>
    </recommendedName>
</protein>
<evidence type="ECO:0000259" key="5">
    <source>
        <dbReference type="PROSITE" id="PS51805"/>
    </source>
</evidence>
<evidence type="ECO:0000256" key="4">
    <source>
        <dbReference type="SAM" id="MobiDB-lite"/>
    </source>
</evidence>
<evidence type="ECO:0000256" key="1">
    <source>
        <dbReference type="ARBA" id="ARBA00022723"/>
    </source>
</evidence>
<dbReference type="SUPFAM" id="SSF57903">
    <property type="entry name" value="FYVE/PHD zinc finger"/>
    <property type="match status" value="1"/>
</dbReference>
<dbReference type="GO" id="GO:0008270">
    <property type="term" value="F:zinc ion binding"/>
    <property type="evidence" value="ECO:0007669"/>
    <property type="project" value="UniProtKB-KW"/>
</dbReference>
<dbReference type="OrthoDB" id="20839at2759"/>
<evidence type="ECO:0000256" key="2">
    <source>
        <dbReference type="ARBA" id="ARBA00022771"/>
    </source>
</evidence>
<feature type="region of interest" description="Disordered" evidence="4">
    <location>
        <begin position="360"/>
        <end position="384"/>
    </location>
</feature>
<proteinExistence type="predicted"/>
<dbReference type="PANTHER" id="PTHR13793:SF107">
    <property type="entry name" value="BROMODOMAIN-CONTAINING PROTEIN HOMOLOG"/>
    <property type="match status" value="1"/>
</dbReference>